<evidence type="ECO:0000256" key="5">
    <source>
        <dbReference type="SAM" id="Phobius"/>
    </source>
</evidence>
<evidence type="ECO:0000256" key="2">
    <source>
        <dbReference type="ARBA" id="ARBA00022692"/>
    </source>
</evidence>
<keyword evidence="3 5" id="KW-1133">Transmembrane helix</keyword>
<accession>A0ABP3H9Z4</accession>
<evidence type="ECO:0000256" key="4">
    <source>
        <dbReference type="ARBA" id="ARBA00023136"/>
    </source>
</evidence>
<organism evidence="7 8">
    <name type="scientific">Alkalibacterium iburiense</name>
    <dbReference type="NCBI Taxonomy" id="290589"/>
    <lineage>
        <taxon>Bacteria</taxon>
        <taxon>Bacillati</taxon>
        <taxon>Bacillota</taxon>
        <taxon>Bacilli</taxon>
        <taxon>Lactobacillales</taxon>
        <taxon>Carnobacteriaceae</taxon>
        <taxon>Alkalibacterium</taxon>
    </lineage>
</organism>
<feature type="transmembrane region" description="Helical" evidence="5">
    <location>
        <begin position="102"/>
        <end position="129"/>
    </location>
</feature>
<feature type="transmembrane region" description="Helical" evidence="5">
    <location>
        <begin position="141"/>
        <end position="163"/>
    </location>
</feature>
<reference evidence="8" key="1">
    <citation type="journal article" date="2019" name="Int. J. Syst. Evol. Microbiol.">
        <title>The Global Catalogue of Microorganisms (GCM) 10K type strain sequencing project: providing services to taxonomists for standard genome sequencing and annotation.</title>
        <authorList>
            <consortium name="The Broad Institute Genomics Platform"/>
            <consortium name="The Broad Institute Genome Sequencing Center for Infectious Disease"/>
            <person name="Wu L."/>
            <person name="Ma J."/>
        </authorList>
    </citation>
    <scope>NUCLEOTIDE SEQUENCE [LARGE SCALE GENOMIC DNA]</scope>
    <source>
        <strain evidence="8">JCM 12662</strain>
    </source>
</reference>
<feature type="transmembrane region" description="Helical" evidence="5">
    <location>
        <begin position="261"/>
        <end position="279"/>
    </location>
</feature>
<dbReference type="InterPro" id="IPR051784">
    <property type="entry name" value="Nod_factor_ABC_transporter"/>
</dbReference>
<dbReference type="Proteomes" id="UP001501166">
    <property type="component" value="Unassembled WGS sequence"/>
</dbReference>
<proteinExistence type="predicted"/>
<keyword evidence="2 5" id="KW-0812">Transmembrane</keyword>
<feature type="domain" description="ABC transmembrane type-2" evidence="6">
    <location>
        <begin position="17"/>
        <end position="282"/>
    </location>
</feature>
<evidence type="ECO:0000313" key="8">
    <source>
        <dbReference type="Proteomes" id="UP001501166"/>
    </source>
</evidence>
<dbReference type="RefSeq" id="WP_343755166.1">
    <property type="nucleotide sequence ID" value="NZ_BAAACW010000092.1"/>
</dbReference>
<dbReference type="InterPro" id="IPR000412">
    <property type="entry name" value="ABC_2_transport"/>
</dbReference>
<dbReference type="InterPro" id="IPR047817">
    <property type="entry name" value="ABC2_TM_bact-type"/>
</dbReference>
<evidence type="ECO:0000256" key="1">
    <source>
        <dbReference type="ARBA" id="ARBA00004141"/>
    </source>
</evidence>
<evidence type="ECO:0000259" key="6">
    <source>
        <dbReference type="PROSITE" id="PS51012"/>
    </source>
</evidence>
<dbReference type="InterPro" id="IPR013525">
    <property type="entry name" value="ABC2_TM"/>
</dbReference>
<dbReference type="PIRSF" id="PIRSF006648">
    <property type="entry name" value="DrrB"/>
    <property type="match status" value="1"/>
</dbReference>
<dbReference type="PROSITE" id="PS51012">
    <property type="entry name" value="ABC_TM2"/>
    <property type="match status" value="1"/>
</dbReference>
<evidence type="ECO:0000256" key="3">
    <source>
        <dbReference type="ARBA" id="ARBA00022989"/>
    </source>
</evidence>
<name>A0ABP3H9Z4_9LACT</name>
<feature type="transmembrane region" description="Helical" evidence="5">
    <location>
        <begin position="175"/>
        <end position="196"/>
    </location>
</feature>
<feature type="transmembrane region" description="Helical" evidence="5">
    <location>
        <begin position="20"/>
        <end position="38"/>
    </location>
</feature>
<dbReference type="PANTHER" id="PTHR43229:SF2">
    <property type="entry name" value="NODULATION PROTEIN J"/>
    <property type="match status" value="1"/>
</dbReference>
<protein>
    <submittedName>
        <fullName evidence="7">ABC transporter permease</fullName>
    </submittedName>
</protein>
<keyword evidence="8" id="KW-1185">Reference proteome</keyword>
<comment type="subcellular location">
    <subcellularLocation>
        <location evidence="1">Membrane</location>
        <topology evidence="1">Multi-pass membrane protein</topology>
    </subcellularLocation>
</comment>
<feature type="transmembrane region" description="Helical" evidence="5">
    <location>
        <begin position="58"/>
        <end position="81"/>
    </location>
</feature>
<dbReference type="PANTHER" id="PTHR43229">
    <property type="entry name" value="NODULATION PROTEIN J"/>
    <property type="match status" value="1"/>
</dbReference>
<dbReference type="Pfam" id="PF12698">
    <property type="entry name" value="ABC2_membrane_3"/>
    <property type="match status" value="1"/>
</dbReference>
<comment type="caution">
    <text evidence="7">The sequence shown here is derived from an EMBL/GenBank/DDBJ whole genome shotgun (WGS) entry which is preliminary data.</text>
</comment>
<keyword evidence="4 5" id="KW-0472">Membrane</keyword>
<evidence type="ECO:0000313" key="7">
    <source>
        <dbReference type="EMBL" id="GAA0363032.1"/>
    </source>
</evidence>
<dbReference type="EMBL" id="BAAACW010000092">
    <property type="protein sequence ID" value="GAA0363032.1"/>
    <property type="molecule type" value="Genomic_DNA"/>
</dbReference>
<gene>
    <name evidence="7" type="ORF">GCM10008932_14370</name>
</gene>
<sequence length="284" mass="31224">MIVLAKRNMMIFFRDKANVFFSMLVVLITLGLYIIFLGENLTSGMTEVPNAGQLVDTWIMAGILATTSLTTTLGAFGIMVNDRDQKVDKDFLATPLSYAKRVAGYLLGTFSIGLIMTLLTLILAQAFIYFNHDQLFTVNEFIQLGGIMLLSVLSSTAMMYVIVELFRSPMAYETATSVISSIIGFVAGVYVPFGVLPRVVQYFAMLFPVTHGAALFRQVMMGAGMDRAFEGVPVEVIQEFELTMGSAFQVGDTILSPTTSLIYLAVTTVIFYGLAVLLAQRKKR</sequence>